<evidence type="ECO:0000313" key="5">
    <source>
        <dbReference type="EMBL" id="TCP09907.1"/>
    </source>
</evidence>
<reference evidence="4 6" key="1">
    <citation type="submission" date="2018-02" db="EMBL/GenBank/DDBJ databases">
        <title>Reclassifiation of [Polyangium] brachysporum DSM 7029 as Guopingzhaonella breviflexa gen. nov., sp. nov., a member of the family Comamonadaceae.</title>
        <authorList>
            <person name="Tang B."/>
        </authorList>
    </citation>
    <scope>NUCLEOTIDE SEQUENCE [LARGE SCALE GENOMIC DNA]</scope>
    <source>
        <strain evidence="4 6">DSM 15344</strain>
    </source>
</reference>
<evidence type="ECO:0000313" key="7">
    <source>
        <dbReference type="Proteomes" id="UP000294772"/>
    </source>
</evidence>
<evidence type="ECO:0000256" key="1">
    <source>
        <dbReference type="SAM" id="MobiDB-lite"/>
    </source>
</evidence>
<dbReference type="Proteomes" id="UP000294772">
    <property type="component" value="Unassembled WGS sequence"/>
</dbReference>
<feature type="region of interest" description="Disordered" evidence="1">
    <location>
        <begin position="38"/>
        <end position="117"/>
    </location>
</feature>
<gene>
    <name evidence="4" type="ORF">C1702_05150</name>
    <name evidence="5" type="ORF">EV676_101490</name>
</gene>
<keyword evidence="6" id="KW-1185">Reference proteome</keyword>
<dbReference type="AlphaFoldDB" id="A0A2S5T7H8"/>
<name>A0A2S5T7H8_9BURK</name>
<dbReference type="Pfam" id="PF13511">
    <property type="entry name" value="DUF4124"/>
    <property type="match status" value="1"/>
</dbReference>
<feature type="signal peptide" evidence="2">
    <location>
        <begin position="1"/>
        <end position="27"/>
    </location>
</feature>
<dbReference type="Proteomes" id="UP000239406">
    <property type="component" value="Unassembled WGS sequence"/>
</dbReference>
<feature type="domain" description="DUF4124" evidence="3">
    <location>
        <begin position="15"/>
        <end position="70"/>
    </location>
</feature>
<protein>
    <submittedName>
        <fullName evidence="4">DUF4124 domain-containing protein</fullName>
    </submittedName>
</protein>
<dbReference type="OrthoDB" id="9181422at2"/>
<dbReference type="InterPro" id="IPR025392">
    <property type="entry name" value="DUF4124"/>
</dbReference>
<dbReference type="EMBL" id="PSNY01000004">
    <property type="protein sequence ID" value="PPE70921.1"/>
    <property type="molecule type" value="Genomic_DNA"/>
</dbReference>
<proteinExistence type="predicted"/>
<accession>A0A2S5T7H8</accession>
<feature type="compositionally biased region" description="Basic and acidic residues" evidence="1">
    <location>
        <begin position="87"/>
        <end position="117"/>
    </location>
</feature>
<reference evidence="5 7" key="2">
    <citation type="submission" date="2019-03" db="EMBL/GenBank/DDBJ databases">
        <title>Genomic Encyclopedia of Type Strains, Phase IV (KMG-IV): sequencing the most valuable type-strain genomes for metagenomic binning, comparative biology and taxonomic classification.</title>
        <authorList>
            <person name="Goeker M."/>
        </authorList>
    </citation>
    <scope>NUCLEOTIDE SEQUENCE [LARGE SCALE GENOMIC DNA]</scope>
    <source>
        <strain evidence="5 7">DSM 15264</strain>
    </source>
</reference>
<evidence type="ECO:0000313" key="6">
    <source>
        <dbReference type="Proteomes" id="UP000239406"/>
    </source>
</evidence>
<organism evidence="4 6">
    <name type="scientific">Caldimonas thermodepolymerans</name>
    <dbReference type="NCBI Taxonomy" id="215580"/>
    <lineage>
        <taxon>Bacteria</taxon>
        <taxon>Pseudomonadati</taxon>
        <taxon>Pseudomonadota</taxon>
        <taxon>Betaproteobacteria</taxon>
        <taxon>Burkholderiales</taxon>
        <taxon>Sphaerotilaceae</taxon>
        <taxon>Caldimonas</taxon>
    </lineage>
</organism>
<keyword evidence="2" id="KW-0732">Signal</keyword>
<evidence type="ECO:0000259" key="3">
    <source>
        <dbReference type="Pfam" id="PF13511"/>
    </source>
</evidence>
<evidence type="ECO:0000313" key="4">
    <source>
        <dbReference type="EMBL" id="PPE70921.1"/>
    </source>
</evidence>
<dbReference type="EMBL" id="SLXF01000001">
    <property type="protein sequence ID" value="TCP09907.1"/>
    <property type="molecule type" value="Genomic_DNA"/>
</dbReference>
<feature type="compositionally biased region" description="Low complexity" evidence="1">
    <location>
        <begin position="71"/>
        <end position="85"/>
    </location>
</feature>
<comment type="caution">
    <text evidence="4">The sequence shown here is derived from an EMBL/GenBank/DDBJ whole genome shotgun (WGS) entry which is preliminary data.</text>
</comment>
<sequence length="170" mass="18625">MKFASLRLLPAGICLALGLAAALPAAAQWKWKDAAGKVQYSDRPPPASVPDKDILQRPAHSRALPPPPPAAASAAEDAALKPAAPTVDKELEARRKKEEEEQQAKRKAEEERLAQARAENCARARSYEQTLASGVRIARTNQKGEREILDDQERAKEMARVREIIQADCD</sequence>
<dbReference type="RefSeq" id="WP_104356613.1">
    <property type="nucleotide sequence ID" value="NZ_CALFFA010000022.1"/>
</dbReference>
<feature type="chain" id="PRO_5040677318" evidence="2">
    <location>
        <begin position="28"/>
        <end position="170"/>
    </location>
</feature>
<evidence type="ECO:0000256" key="2">
    <source>
        <dbReference type="SAM" id="SignalP"/>
    </source>
</evidence>